<dbReference type="Pfam" id="PF13193">
    <property type="entry name" value="AMP-binding_C"/>
    <property type="match status" value="1"/>
</dbReference>
<dbReference type="PANTHER" id="PTHR45527">
    <property type="entry name" value="NONRIBOSOMAL PEPTIDE SYNTHETASE"/>
    <property type="match status" value="1"/>
</dbReference>
<reference evidence="4 5" key="1">
    <citation type="submission" date="2018-06" db="EMBL/GenBank/DDBJ databases">
        <title>Sphaerisporangium craniellae sp. nov., isolated from a marine sponge in the South China Sea.</title>
        <authorList>
            <person name="Li L."/>
        </authorList>
    </citation>
    <scope>NUCLEOTIDE SEQUENCE [LARGE SCALE GENOMIC DNA]</scope>
    <source>
        <strain evidence="4 5">LHW63015</strain>
    </source>
</reference>
<evidence type="ECO:0000313" key="4">
    <source>
        <dbReference type="EMBL" id="RBQ19386.1"/>
    </source>
</evidence>
<dbReference type="Gene3D" id="3.30.300.30">
    <property type="match status" value="1"/>
</dbReference>
<dbReference type="InterPro" id="IPR000873">
    <property type="entry name" value="AMP-dep_synth/lig_dom"/>
</dbReference>
<dbReference type="InterPro" id="IPR042099">
    <property type="entry name" value="ANL_N_sf"/>
</dbReference>
<dbReference type="SUPFAM" id="SSF47336">
    <property type="entry name" value="ACP-like"/>
    <property type="match status" value="1"/>
</dbReference>
<dbReference type="GO" id="GO:0031177">
    <property type="term" value="F:phosphopantetheine binding"/>
    <property type="evidence" value="ECO:0007669"/>
    <property type="project" value="TreeGrafter"/>
</dbReference>
<dbReference type="GO" id="GO:0005737">
    <property type="term" value="C:cytoplasm"/>
    <property type="evidence" value="ECO:0007669"/>
    <property type="project" value="TreeGrafter"/>
</dbReference>
<dbReference type="GO" id="GO:0044550">
    <property type="term" value="P:secondary metabolite biosynthetic process"/>
    <property type="evidence" value="ECO:0007669"/>
    <property type="project" value="TreeGrafter"/>
</dbReference>
<evidence type="ECO:0000256" key="1">
    <source>
        <dbReference type="ARBA" id="ARBA00022450"/>
    </source>
</evidence>
<gene>
    <name evidence="4" type="ORF">DP939_15815</name>
</gene>
<dbReference type="Gene3D" id="1.10.1200.10">
    <property type="entry name" value="ACP-like"/>
    <property type="match status" value="1"/>
</dbReference>
<dbReference type="InterPro" id="IPR036736">
    <property type="entry name" value="ACP-like_sf"/>
</dbReference>
<dbReference type="PROSITE" id="PS50075">
    <property type="entry name" value="CARRIER"/>
    <property type="match status" value="1"/>
</dbReference>
<dbReference type="Pfam" id="PF00550">
    <property type="entry name" value="PP-binding"/>
    <property type="match status" value="1"/>
</dbReference>
<dbReference type="Gene3D" id="3.40.50.12780">
    <property type="entry name" value="N-terminal domain of ligase-like"/>
    <property type="match status" value="1"/>
</dbReference>
<evidence type="ECO:0000259" key="3">
    <source>
        <dbReference type="PROSITE" id="PS50075"/>
    </source>
</evidence>
<dbReference type="Pfam" id="PF00501">
    <property type="entry name" value="AMP-binding"/>
    <property type="match status" value="1"/>
</dbReference>
<dbReference type="InterPro" id="IPR025110">
    <property type="entry name" value="AMP-bd_C"/>
</dbReference>
<proteinExistence type="predicted"/>
<sequence length="328" mass="35314">MLPEHPARRADGDRLRVYPPRDFPAAVHNHYGPTEATVVTTATGDLRNSGNAALPPIGRPVRDAEVRLADASGDDVAEPGIDGELLIGGSILATGYWNDSRLTAEKFITDQAGRRWYRSGDICRWAPDGELEFVGRRDGQVSLRGFRIELTEIELAILAGGDVSQAAVVHQAGDDGGRLLAFFCGDAGESAIRAHLLGMLPRYMVPAIIRRLESMPLTVNGKVDRASLAHSLPDTAGEAVLDLTPQEDGGVFSAIAEIWGGLLGRSPRPDDDFFAVGGHSLLAARVTGQVRKDLGVNVGLEVLFEHPVLTDYVSRVKDLREREKVGSL</sequence>
<dbReference type="PROSITE" id="PS00012">
    <property type="entry name" value="PHOSPHOPANTETHEINE"/>
    <property type="match status" value="1"/>
</dbReference>
<keyword evidence="5" id="KW-1185">Reference proteome</keyword>
<keyword evidence="1" id="KW-0596">Phosphopantetheine</keyword>
<dbReference type="PANTHER" id="PTHR45527:SF1">
    <property type="entry name" value="FATTY ACID SYNTHASE"/>
    <property type="match status" value="1"/>
</dbReference>
<dbReference type="InterPro" id="IPR006162">
    <property type="entry name" value="Ppantetheine_attach_site"/>
</dbReference>
<accession>A0A366LZJ2</accession>
<keyword evidence="2" id="KW-0597">Phosphoprotein</keyword>
<dbReference type="SUPFAM" id="SSF56801">
    <property type="entry name" value="Acetyl-CoA synthetase-like"/>
    <property type="match status" value="1"/>
</dbReference>
<dbReference type="InterPro" id="IPR009081">
    <property type="entry name" value="PP-bd_ACP"/>
</dbReference>
<organism evidence="4 5">
    <name type="scientific">Spongiactinospora rosea</name>
    <dbReference type="NCBI Taxonomy" id="2248750"/>
    <lineage>
        <taxon>Bacteria</taxon>
        <taxon>Bacillati</taxon>
        <taxon>Actinomycetota</taxon>
        <taxon>Actinomycetes</taxon>
        <taxon>Streptosporangiales</taxon>
        <taxon>Streptosporangiaceae</taxon>
        <taxon>Spongiactinospora</taxon>
    </lineage>
</organism>
<protein>
    <recommendedName>
        <fullName evidence="3">Carrier domain-containing protein</fullName>
    </recommendedName>
</protein>
<dbReference type="Proteomes" id="UP000253303">
    <property type="component" value="Unassembled WGS sequence"/>
</dbReference>
<dbReference type="EMBL" id="QMEY01000005">
    <property type="protein sequence ID" value="RBQ19386.1"/>
    <property type="molecule type" value="Genomic_DNA"/>
</dbReference>
<feature type="domain" description="Carrier" evidence="3">
    <location>
        <begin position="246"/>
        <end position="320"/>
    </location>
</feature>
<evidence type="ECO:0000313" key="5">
    <source>
        <dbReference type="Proteomes" id="UP000253303"/>
    </source>
</evidence>
<name>A0A366LZJ2_9ACTN</name>
<dbReference type="InterPro" id="IPR045851">
    <property type="entry name" value="AMP-bd_C_sf"/>
</dbReference>
<comment type="caution">
    <text evidence="4">The sequence shown here is derived from an EMBL/GenBank/DDBJ whole genome shotgun (WGS) entry which is preliminary data.</text>
</comment>
<dbReference type="AlphaFoldDB" id="A0A366LZJ2"/>
<evidence type="ECO:0000256" key="2">
    <source>
        <dbReference type="ARBA" id="ARBA00022553"/>
    </source>
</evidence>
<dbReference type="GO" id="GO:0043041">
    <property type="term" value="P:amino acid activation for nonribosomal peptide biosynthetic process"/>
    <property type="evidence" value="ECO:0007669"/>
    <property type="project" value="TreeGrafter"/>
</dbReference>